<evidence type="ECO:0000256" key="2">
    <source>
        <dbReference type="ARBA" id="ARBA00022884"/>
    </source>
</evidence>
<dbReference type="Proteomes" id="UP001627154">
    <property type="component" value="Unassembled WGS sequence"/>
</dbReference>
<dbReference type="CDD" id="cd12336">
    <property type="entry name" value="RRM_RBM7_like"/>
    <property type="match status" value="1"/>
</dbReference>
<feature type="compositionally biased region" description="Basic and acidic residues" evidence="5">
    <location>
        <begin position="212"/>
        <end position="239"/>
    </location>
</feature>
<evidence type="ECO:0000313" key="8">
    <source>
        <dbReference type="Proteomes" id="UP001627154"/>
    </source>
</evidence>
<name>A0ABD2WBG0_9HYME</name>
<dbReference type="GO" id="GO:0003723">
    <property type="term" value="F:RNA binding"/>
    <property type="evidence" value="ECO:0007669"/>
    <property type="project" value="UniProtKB-UniRule"/>
</dbReference>
<feature type="region of interest" description="Disordered" evidence="5">
    <location>
        <begin position="163"/>
        <end position="245"/>
    </location>
</feature>
<evidence type="ECO:0000259" key="6">
    <source>
        <dbReference type="PROSITE" id="PS50102"/>
    </source>
</evidence>
<dbReference type="PANTHER" id="PTHR13798">
    <property type="entry name" value="RNA BINDING MOTIF RBM PROTEIN -RELATED"/>
    <property type="match status" value="1"/>
</dbReference>
<accession>A0ABD2WBG0</accession>
<evidence type="ECO:0000256" key="4">
    <source>
        <dbReference type="PROSITE-ProRule" id="PRU00176"/>
    </source>
</evidence>
<dbReference type="SMART" id="SM00360">
    <property type="entry name" value="RRM"/>
    <property type="match status" value="1"/>
</dbReference>
<dbReference type="InterPro" id="IPR035979">
    <property type="entry name" value="RBD_domain_sf"/>
</dbReference>
<evidence type="ECO:0000256" key="1">
    <source>
        <dbReference type="ARBA" id="ARBA00004642"/>
    </source>
</evidence>
<evidence type="ECO:0000256" key="5">
    <source>
        <dbReference type="SAM" id="MobiDB-lite"/>
    </source>
</evidence>
<dbReference type="EMBL" id="JBJJXI010000120">
    <property type="protein sequence ID" value="KAL3390323.1"/>
    <property type="molecule type" value="Genomic_DNA"/>
</dbReference>
<keyword evidence="3" id="KW-0539">Nucleus</keyword>
<sequence>MADEDQRTIWCGNLSERTTEEILYELFLQGGPVQRVNIPKDRDGRQKSFGFVTYKHKCSVPYALNLFDGTTLFNRLLNLKSRNANSEMSQQQNQMSHMQHQQQNQMPYIQKQQYQQYQQQNIQALQMSVLSGNVSTYGLSMMSGTMPYPGQNLPYSQNSKISQEYGRHNRHHRTSHHPYHDDNNHERRNHRTDAYNRESKHSSHRHSHQSHSRNDRHEKYERSERYDRNDRHERDERGDRRRRYH</sequence>
<dbReference type="SUPFAM" id="SSF54928">
    <property type="entry name" value="RNA-binding domain, RBD"/>
    <property type="match status" value="1"/>
</dbReference>
<evidence type="ECO:0000313" key="7">
    <source>
        <dbReference type="EMBL" id="KAL3390323.1"/>
    </source>
</evidence>
<proteinExistence type="predicted"/>
<feature type="compositionally biased region" description="Basic residues" evidence="5">
    <location>
        <begin position="168"/>
        <end position="177"/>
    </location>
</feature>
<comment type="subcellular location">
    <subcellularLocation>
        <location evidence="1">Nucleus</location>
        <location evidence="1">Nucleoplasm</location>
    </subcellularLocation>
</comment>
<dbReference type="GO" id="GO:0005654">
    <property type="term" value="C:nucleoplasm"/>
    <property type="evidence" value="ECO:0007669"/>
    <property type="project" value="UniProtKB-SubCell"/>
</dbReference>
<reference evidence="7 8" key="1">
    <citation type="journal article" date="2024" name="bioRxiv">
        <title>A reference genome for Trichogramma kaykai: A tiny desert-dwelling parasitoid wasp with competing sex-ratio distorters.</title>
        <authorList>
            <person name="Culotta J."/>
            <person name="Lindsey A.R."/>
        </authorList>
    </citation>
    <scope>NUCLEOTIDE SEQUENCE [LARGE SCALE GENOMIC DNA]</scope>
    <source>
        <strain evidence="7 8">KSX58</strain>
    </source>
</reference>
<feature type="domain" description="RRM" evidence="6">
    <location>
        <begin position="7"/>
        <end position="84"/>
    </location>
</feature>
<keyword evidence="2 4" id="KW-0694">RNA-binding</keyword>
<comment type="caution">
    <text evidence="7">The sequence shown here is derived from an EMBL/GenBank/DDBJ whole genome shotgun (WGS) entry which is preliminary data.</text>
</comment>
<protein>
    <recommendedName>
        <fullName evidence="6">RRM domain-containing protein</fullName>
    </recommendedName>
</protein>
<dbReference type="PROSITE" id="PS50102">
    <property type="entry name" value="RRM"/>
    <property type="match status" value="1"/>
</dbReference>
<dbReference type="Gene3D" id="3.30.70.330">
    <property type="match status" value="1"/>
</dbReference>
<dbReference type="Pfam" id="PF00076">
    <property type="entry name" value="RRM_1"/>
    <property type="match status" value="1"/>
</dbReference>
<organism evidence="7 8">
    <name type="scientific">Trichogramma kaykai</name>
    <dbReference type="NCBI Taxonomy" id="54128"/>
    <lineage>
        <taxon>Eukaryota</taxon>
        <taxon>Metazoa</taxon>
        <taxon>Ecdysozoa</taxon>
        <taxon>Arthropoda</taxon>
        <taxon>Hexapoda</taxon>
        <taxon>Insecta</taxon>
        <taxon>Pterygota</taxon>
        <taxon>Neoptera</taxon>
        <taxon>Endopterygota</taxon>
        <taxon>Hymenoptera</taxon>
        <taxon>Apocrita</taxon>
        <taxon>Proctotrupomorpha</taxon>
        <taxon>Chalcidoidea</taxon>
        <taxon>Trichogrammatidae</taxon>
        <taxon>Trichogramma</taxon>
    </lineage>
</organism>
<feature type="compositionally biased region" description="Basic residues" evidence="5">
    <location>
        <begin position="202"/>
        <end position="211"/>
    </location>
</feature>
<keyword evidence="8" id="KW-1185">Reference proteome</keyword>
<dbReference type="InterPro" id="IPR000504">
    <property type="entry name" value="RRM_dom"/>
</dbReference>
<dbReference type="InterPro" id="IPR012677">
    <property type="entry name" value="Nucleotide-bd_a/b_plait_sf"/>
</dbReference>
<dbReference type="PANTHER" id="PTHR13798:SF11">
    <property type="entry name" value="RNA-BINDING PROTEIN 7-RELATED"/>
    <property type="match status" value="1"/>
</dbReference>
<evidence type="ECO:0000256" key="3">
    <source>
        <dbReference type="ARBA" id="ARBA00023242"/>
    </source>
</evidence>
<dbReference type="AlphaFoldDB" id="A0ABD2WBG0"/>
<gene>
    <name evidence="7" type="ORF">TKK_014856</name>
</gene>
<dbReference type="InterPro" id="IPR052285">
    <property type="entry name" value="NEXT_complex_subunit"/>
</dbReference>
<feature type="compositionally biased region" description="Basic and acidic residues" evidence="5">
    <location>
        <begin position="178"/>
        <end position="201"/>
    </location>
</feature>